<dbReference type="PANTHER" id="PTHR30292:SF0">
    <property type="entry name" value="5-OXOPROLINASE SUBUNIT A"/>
    <property type="match status" value="1"/>
</dbReference>
<evidence type="ECO:0000313" key="2">
    <source>
        <dbReference type="Proteomes" id="UP000005551"/>
    </source>
</evidence>
<evidence type="ECO:0008006" key="3">
    <source>
        <dbReference type="Google" id="ProtNLM"/>
    </source>
</evidence>
<dbReference type="EMBL" id="AJYA01000020">
    <property type="protein sequence ID" value="EIM76473.1"/>
    <property type="molecule type" value="Genomic_DNA"/>
</dbReference>
<dbReference type="Pfam" id="PF03746">
    <property type="entry name" value="LamB_YcsF"/>
    <property type="match status" value="1"/>
</dbReference>
<dbReference type="STRING" id="1189621.A3SI_09747"/>
<dbReference type="OrthoDB" id="9773478at2"/>
<name>I5C3S1_9BACT</name>
<dbReference type="RefSeq" id="WP_009054939.1">
    <property type="nucleotide sequence ID" value="NZ_AJYA01000020.1"/>
</dbReference>
<comment type="caution">
    <text evidence="1">The sequence shown here is derived from an EMBL/GenBank/DDBJ whole genome shotgun (WGS) entry which is preliminary data.</text>
</comment>
<reference evidence="1 2" key="1">
    <citation type="submission" date="2012-05" db="EMBL/GenBank/DDBJ databases">
        <title>Genome sequence of Nitritalea halalkaliphila LW7.</title>
        <authorList>
            <person name="Jangir P.K."/>
            <person name="Singh A."/>
            <person name="Shivaji S."/>
            <person name="Sharma R."/>
        </authorList>
    </citation>
    <scope>NUCLEOTIDE SEQUENCE [LARGE SCALE GENOMIC DNA]</scope>
    <source>
        <strain evidence="1 2">LW7</strain>
    </source>
</reference>
<dbReference type="AlphaFoldDB" id="I5C3S1"/>
<dbReference type="GO" id="GO:0005975">
    <property type="term" value="P:carbohydrate metabolic process"/>
    <property type="evidence" value="ECO:0007669"/>
    <property type="project" value="InterPro"/>
</dbReference>
<proteinExistence type="predicted"/>
<organism evidence="1 2">
    <name type="scientific">Nitritalea halalkaliphila LW7</name>
    <dbReference type="NCBI Taxonomy" id="1189621"/>
    <lineage>
        <taxon>Bacteria</taxon>
        <taxon>Pseudomonadati</taxon>
        <taxon>Bacteroidota</taxon>
        <taxon>Cytophagia</taxon>
        <taxon>Cytophagales</taxon>
        <taxon>Cyclobacteriaceae</taxon>
        <taxon>Nitritalea</taxon>
    </lineage>
</organism>
<accession>I5C3S1</accession>
<dbReference type="SUPFAM" id="SSF88713">
    <property type="entry name" value="Glycoside hydrolase/deacetylase"/>
    <property type="match status" value="1"/>
</dbReference>
<evidence type="ECO:0000313" key="1">
    <source>
        <dbReference type="EMBL" id="EIM76473.1"/>
    </source>
</evidence>
<dbReference type="InterPro" id="IPR011330">
    <property type="entry name" value="Glyco_hydro/deAcase_b/a-brl"/>
</dbReference>
<dbReference type="CDD" id="cd10801">
    <property type="entry name" value="LamB_YcsF_like_1"/>
    <property type="match status" value="1"/>
</dbReference>
<protein>
    <recommendedName>
        <fullName evidence="3">LamB/YcsF family protein</fullName>
    </recommendedName>
</protein>
<gene>
    <name evidence="1" type="ORF">A3SI_09747</name>
</gene>
<keyword evidence="2" id="KW-1185">Reference proteome</keyword>
<dbReference type="InterPro" id="IPR005501">
    <property type="entry name" value="LamB/YcsF/PxpA-like"/>
</dbReference>
<dbReference type="Proteomes" id="UP000005551">
    <property type="component" value="Unassembled WGS sequence"/>
</dbReference>
<dbReference type="PATRIC" id="fig|1189621.3.peg.2026"/>
<sequence>MKQGAIKLNCDMGEGLANDAQLMPFLDFANISCGAHAGDEAAARLAMREAQKHGVGIGAHPGYPDRAHFGRRSQSLDSRALVALLDEQMEHFTHWLSAERATLHHIKLHGALYHDVAFSPLLAETFIRWLQENFPGIPVFGPPQGDLFRLARAHKMPYLREGFLDRHYAADGKLLPRCHPQALLQDIQAMEQRLTGLRSGKIRTLSGTVLAVQFETLCLHGDHPLVLHFARTAAQFRDA</sequence>
<dbReference type="PANTHER" id="PTHR30292">
    <property type="entry name" value="UNCHARACTERIZED PROTEIN YBGL-RELATED"/>
    <property type="match status" value="1"/>
</dbReference>
<dbReference type="Gene3D" id="3.20.20.370">
    <property type="entry name" value="Glycoside hydrolase/deacetylase"/>
    <property type="match status" value="1"/>
</dbReference>